<feature type="compositionally biased region" description="Low complexity" evidence="1">
    <location>
        <begin position="34"/>
        <end position="50"/>
    </location>
</feature>
<dbReference type="EMBL" id="JAHSTP010000001">
    <property type="protein sequence ID" value="MBZ6150357.1"/>
    <property type="molecule type" value="Genomic_DNA"/>
</dbReference>
<feature type="region of interest" description="Disordered" evidence="1">
    <location>
        <begin position="31"/>
        <end position="50"/>
    </location>
</feature>
<gene>
    <name evidence="2" type="ORF">KVH32_04125</name>
</gene>
<keyword evidence="3" id="KW-1185">Reference proteome</keyword>
<reference evidence="2 3" key="1">
    <citation type="submission" date="2021-06" db="EMBL/GenBank/DDBJ databases">
        <title>Ecological speciation of a Streptomyces species isolated from different habitats and geographic origins.</title>
        <authorList>
            <person name="Wang J."/>
        </authorList>
    </citation>
    <scope>NUCLEOTIDE SEQUENCE [LARGE SCALE GENOMIC DNA]</scope>
    <source>
        <strain evidence="2 3">FXJ8.012</strain>
    </source>
</reference>
<accession>A0ABS7VYI8</accession>
<comment type="caution">
    <text evidence="2">The sequence shown here is derived from an EMBL/GenBank/DDBJ whole genome shotgun (WGS) entry which is preliminary data.</text>
</comment>
<name>A0ABS7VYI8_STROV</name>
<evidence type="ECO:0000256" key="1">
    <source>
        <dbReference type="SAM" id="MobiDB-lite"/>
    </source>
</evidence>
<sequence>MFERFTKDARAVVLGAVEHAEEAQAYLVDAGHLPSPGVTGASGTSTSSSP</sequence>
<evidence type="ECO:0000313" key="3">
    <source>
        <dbReference type="Proteomes" id="UP000758701"/>
    </source>
</evidence>
<proteinExistence type="predicted"/>
<protein>
    <submittedName>
        <fullName evidence="2">Uncharacterized protein</fullName>
    </submittedName>
</protein>
<evidence type="ECO:0000313" key="2">
    <source>
        <dbReference type="EMBL" id="MBZ6150357.1"/>
    </source>
</evidence>
<organism evidence="2 3">
    <name type="scientific">Streptomyces olivaceus</name>
    <dbReference type="NCBI Taxonomy" id="47716"/>
    <lineage>
        <taxon>Bacteria</taxon>
        <taxon>Bacillati</taxon>
        <taxon>Actinomycetota</taxon>
        <taxon>Actinomycetes</taxon>
        <taxon>Kitasatosporales</taxon>
        <taxon>Streptomycetaceae</taxon>
        <taxon>Streptomyces</taxon>
    </lineage>
</organism>
<dbReference type="RefSeq" id="WP_164711371.1">
    <property type="nucleotide sequence ID" value="NZ_BNEG01000003.1"/>
</dbReference>
<dbReference type="Proteomes" id="UP000758701">
    <property type="component" value="Unassembled WGS sequence"/>
</dbReference>